<comment type="similarity">
    <text evidence="1">Belongs to the iron/manganese superoxide dismutase family.</text>
</comment>
<keyword evidence="9" id="KW-1185">Reference proteome</keyword>
<dbReference type="GO" id="GO:0046872">
    <property type="term" value="F:metal ion binding"/>
    <property type="evidence" value="ECO:0007669"/>
    <property type="project" value="UniProtKB-KW"/>
</dbReference>
<dbReference type="PANTHER" id="PTHR42769:SF3">
    <property type="entry name" value="SUPEROXIDE DISMUTASE [FE] 2, CHLOROPLASTIC"/>
    <property type="match status" value="1"/>
</dbReference>
<reference evidence="8 9" key="1">
    <citation type="submission" date="2019-11" db="EMBL/GenBank/DDBJ databases">
        <title>Comparative genomics of hydrocarbon-degrading Desulfosarcina strains.</title>
        <authorList>
            <person name="Watanabe M."/>
            <person name="Kojima H."/>
            <person name="Fukui M."/>
        </authorList>
    </citation>
    <scope>NUCLEOTIDE SEQUENCE [LARGE SCALE GENOMIC DNA]</scope>
    <source>
        <strain evidence="9">oXyS1</strain>
    </source>
</reference>
<dbReference type="Pfam" id="PF02777">
    <property type="entry name" value="Sod_Fe_C"/>
    <property type="match status" value="1"/>
</dbReference>
<dbReference type="RefSeq" id="WP_231717168.1">
    <property type="nucleotide sequence ID" value="NZ_AP021879.1"/>
</dbReference>
<protein>
    <recommendedName>
        <fullName evidence="2">superoxide dismutase</fullName>
        <ecNumber evidence="2">1.15.1.1</ecNumber>
    </recommendedName>
</protein>
<dbReference type="InterPro" id="IPR019833">
    <property type="entry name" value="Mn/Fe_SOD_BS"/>
</dbReference>
<dbReference type="AlphaFoldDB" id="A0A5K8AJJ1"/>
<dbReference type="SUPFAM" id="SSF46609">
    <property type="entry name" value="Fe,Mn superoxide dismutase (SOD), N-terminal domain"/>
    <property type="match status" value="1"/>
</dbReference>
<proteinExistence type="inferred from homology"/>
<evidence type="ECO:0000313" key="9">
    <source>
        <dbReference type="Proteomes" id="UP000422108"/>
    </source>
</evidence>
<evidence type="ECO:0000256" key="1">
    <source>
        <dbReference type="ARBA" id="ARBA00008714"/>
    </source>
</evidence>
<dbReference type="Gene3D" id="3.55.40.20">
    <property type="entry name" value="Iron/manganese superoxide dismutase, C-terminal domain"/>
    <property type="match status" value="1"/>
</dbReference>
<dbReference type="PROSITE" id="PS00088">
    <property type="entry name" value="SOD_MN"/>
    <property type="match status" value="1"/>
</dbReference>
<evidence type="ECO:0000259" key="7">
    <source>
        <dbReference type="Pfam" id="PF02777"/>
    </source>
</evidence>
<name>A0A5K8AJJ1_9BACT</name>
<feature type="compositionally biased region" description="Basic and acidic residues" evidence="5">
    <location>
        <begin position="270"/>
        <end position="280"/>
    </location>
</feature>
<dbReference type="SUPFAM" id="SSF54719">
    <property type="entry name" value="Fe,Mn superoxide dismutase (SOD), C-terminal domain"/>
    <property type="match status" value="1"/>
</dbReference>
<evidence type="ECO:0000256" key="2">
    <source>
        <dbReference type="ARBA" id="ARBA00012682"/>
    </source>
</evidence>
<dbReference type="GO" id="GO:0004784">
    <property type="term" value="F:superoxide dismutase activity"/>
    <property type="evidence" value="ECO:0007669"/>
    <property type="project" value="UniProtKB-EC"/>
</dbReference>
<feature type="domain" description="Manganese/iron superoxide dismutase C-terminal" evidence="7">
    <location>
        <begin position="132"/>
        <end position="231"/>
    </location>
</feature>
<dbReference type="InterPro" id="IPR019832">
    <property type="entry name" value="Mn/Fe_SOD_C"/>
</dbReference>
<evidence type="ECO:0000313" key="8">
    <source>
        <dbReference type="EMBL" id="BBO92679.1"/>
    </source>
</evidence>
<dbReference type="InterPro" id="IPR001189">
    <property type="entry name" value="Mn/Fe_SOD"/>
</dbReference>
<feature type="region of interest" description="Disordered" evidence="5">
    <location>
        <begin position="236"/>
        <end position="280"/>
    </location>
</feature>
<keyword evidence="3" id="KW-0479">Metal-binding</keyword>
<dbReference type="InterPro" id="IPR019831">
    <property type="entry name" value="Mn/Fe_SOD_N"/>
</dbReference>
<dbReference type="Pfam" id="PF00081">
    <property type="entry name" value="Sod_Fe_N"/>
    <property type="match status" value="1"/>
</dbReference>
<feature type="domain" description="Manganese/iron superoxide dismutase N-terminal" evidence="6">
    <location>
        <begin position="43"/>
        <end position="123"/>
    </location>
</feature>
<dbReference type="InterPro" id="IPR036314">
    <property type="entry name" value="SOD_C_sf"/>
</dbReference>
<keyword evidence="4" id="KW-0560">Oxidoreductase</keyword>
<dbReference type="EMBL" id="AP021879">
    <property type="protein sequence ID" value="BBO92679.1"/>
    <property type="molecule type" value="Genomic_DNA"/>
</dbReference>
<evidence type="ECO:0000259" key="6">
    <source>
        <dbReference type="Pfam" id="PF00081"/>
    </source>
</evidence>
<evidence type="ECO:0000256" key="3">
    <source>
        <dbReference type="ARBA" id="ARBA00022723"/>
    </source>
</evidence>
<gene>
    <name evidence="8" type="ORF">DSCOOX_58590</name>
</gene>
<feature type="compositionally biased region" description="Low complexity" evidence="5">
    <location>
        <begin position="250"/>
        <end position="265"/>
    </location>
</feature>
<accession>A0A5K8AJJ1</accession>
<organism evidence="8 9">
    <name type="scientific">Desulfosarcina ovata subsp. ovata</name>
    <dbReference type="NCBI Taxonomy" id="2752305"/>
    <lineage>
        <taxon>Bacteria</taxon>
        <taxon>Pseudomonadati</taxon>
        <taxon>Thermodesulfobacteriota</taxon>
        <taxon>Desulfobacteria</taxon>
        <taxon>Desulfobacterales</taxon>
        <taxon>Desulfosarcinaceae</taxon>
        <taxon>Desulfosarcina</taxon>
    </lineage>
</organism>
<dbReference type="Proteomes" id="UP000422108">
    <property type="component" value="Chromosome"/>
</dbReference>
<sequence>MASYPVKQRRFVLRASLLSVCILAALFMVQCGIGNEPAHFVKEPLPYTLEALSPYISAQAMDLHYNKHYAGYVKKAIALTRGTDCGGKSPEEVIRMTSGDEDRQAIFNNAAQAYNHAFFFNCLTPEGGGAPEGLLAEMIDGAFGSFENFKEAFVSAAGARFGSGWAWLVLEDGQPAVFTGSNADTPIAHGLVPLLAVDVWEHSYYLDYQNRRAEFVETVLDHLVNWDFVASQLPEMEAQTEQAETDTESDAATPADPQEAASAAAAEEEGSSHADEAHHG</sequence>
<dbReference type="PANTHER" id="PTHR42769">
    <property type="entry name" value="SUPEROXIDE DISMUTASE"/>
    <property type="match status" value="1"/>
</dbReference>
<evidence type="ECO:0000256" key="5">
    <source>
        <dbReference type="SAM" id="MobiDB-lite"/>
    </source>
</evidence>
<dbReference type="PRINTS" id="PR01703">
    <property type="entry name" value="MNSODISMTASE"/>
</dbReference>
<dbReference type="EC" id="1.15.1.1" evidence="2"/>
<dbReference type="InterPro" id="IPR036324">
    <property type="entry name" value="Mn/Fe_SOD_N_sf"/>
</dbReference>
<dbReference type="Gene3D" id="1.10.287.990">
    <property type="entry name" value="Fe,Mn superoxide dismutase (SOD) domain"/>
    <property type="match status" value="1"/>
</dbReference>
<evidence type="ECO:0000256" key="4">
    <source>
        <dbReference type="ARBA" id="ARBA00023002"/>
    </source>
</evidence>